<protein>
    <recommendedName>
        <fullName evidence="3">DUF4168 domain-containing protein</fullName>
    </recommendedName>
</protein>
<dbReference type="EMBL" id="QNBD01000080">
    <property type="protein sequence ID" value="RKX71681.1"/>
    <property type="molecule type" value="Genomic_DNA"/>
</dbReference>
<organism evidence="1 2">
    <name type="scientific">candidate division TA06 bacterium</name>
    <dbReference type="NCBI Taxonomy" id="2250710"/>
    <lineage>
        <taxon>Bacteria</taxon>
        <taxon>Bacteria division TA06</taxon>
    </lineage>
</organism>
<dbReference type="Proteomes" id="UP000271125">
    <property type="component" value="Unassembled WGS sequence"/>
</dbReference>
<evidence type="ECO:0008006" key="3">
    <source>
        <dbReference type="Google" id="ProtNLM"/>
    </source>
</evidence>
<evidence type="ECO:0000313" key="1">
    <source>
        <dbReference type="EMBL" id="RKX71681.1"/>
    </source>
</evidence>
<name>A0A660SNP7_UNCT6</name>
<sequence length="159" mass="18583">MRYLKILTIVMIVLITMISCKNTGEKSEKPAGAEQKLTNENRYIPPADGIIADNQLYTYIKVAQKLQIQINENAIERNNLLKKFNVQKEDQLIDTLFMKKHKKLQEALINLEEVWKKRENKMYNELNITEDEFVWIASALTDSINADKRKIVRDSLKID</sequence>
<accession>A0A660SNP7</accession>
<gene>
    <name evidence="1" type="ORF">DRP43_02280</name>
</gene>
<comment type="caution">
    <text evidence="1">The sequence shown here is derived from an EMBL/GenBank/DDBJ whole genome shotgun (WGS) entry which is preliminary data.</text>
</comment>
<dbReference type="PROSITE" id="PS51257">
    <property type="entry name" value="PROKAR_LIPOPROTEIN"/>
    <property type="match status" value="1"/>
</dbReference>
<dbReference type="AlphaFoldDB" id="A0A660SNP7"/>
<proteinExistence type="predicted"/>
<reference evidence="1 2" key="1">
    <citation type="submission" date="2018-06" db="EMBL/GenBank/DDBJ databases">
        <title>Extensive metabolic versatility and redundancy in microbially diverse, dynamic hydrothermal sediments.</title>
        <authorList>
            <person name="Dombrowski N."/>
            <person name="Teske A."/>
            <person name="Baker B.J."/>
        </authorList>
    </citation>
    <scope>NUCLEOTIDE SEQUENCE [LARGE SCALE GENOMIC DNA]</scope>
    <source>
        <strain evidence="1">B10_G13</strain>
    </source>
</reference>
<evidence type="ECO:0000313" key="2">
    <source>
        <dbReference type="Proteomes" id="UP000271125"/>
    </source>
</evidence>